<gene>
    <name evidence="1" type="ORF">UY3_00207</name>
</gene>
<evidence type="ECO:0000313" key="1">
    <source>
        <dbReference type="EMBL" id="EMP42523.1"/>
    </source>
</evidence>
<dbReference type="EMBL" id="KB470857">
    <property type="protein sequence ID" value="EMP42523.1"/>
    <property type="molecule type" value="Genomic_DNA"/>
</dbReference>
<dbReference type="Proteomes" id="UP000031443">
    <property type="component" value="Unassembled WGS sequence"/>
</dbReference>
<proteinExistence type="predicted"/>
<accession>M7CCS4</accession>
<protein>
    <submittedName>
        <fullName evidence="1">Uncharacterized protein</fullName>
    </submittedName>
</protein>
<evidence type="ECO:0000313" key="2">
    <source>
        <dbReference type="Proteomes" id="UP000031443"/>
    </source>
</evidence>
<sequence>MGARAVRITGLQRVLQVGKELIPNDQQEALQGCHTTASMEPGQITAAVMSIVNTSHIILQYVQNQNLQKQARRRRQRGDESDEDMDTDFSQSLACLLTIPDGDEQLMVTDILSMKHIFVGGDVSTSQRASSRCTMRVQEWAKQSVTKGPTQIHGHEKCVTDREIWSPPDEIWSFVRFYPILYRFQGSWADGEQRLLARCPALKAGPHQQPCRKGKRCRTPSPLFRQGCCCVFLVCHTEYQSVAAYLHCCSYST</sequence>
<name>M7CCS4_CHEMY</name>
<organism evidence="1 2">
    <name type="scientific">Chelonia mydas</name>
    <name type="common">Green sea-turtle</name>
    <name type="synonym">Chelonia agassizi</name>
    <dbReference type="NCBI Taxonomy" id="8469"/>
    <lineage>
        <taxon>Eukaryota</taxon>
        <taxon>Metazoa</taxon>
        <taxon>Chordata</taxon>
        <taxon>Craniata</taxon>
        <taxon>Vertebrata</taxon>
        <taxon>Euteleostomi</taxon>
        <taxon>Archelosauria</taxon>
        <taxon>Testudinata</taxon>
        <taxon>Testudines</taxon>
        <taxon>Cryptodira</taxon>
        <taxon>Durocryptodira</taxon>
        <taxon>Americhelydia</taxon>
        <taxon>Chelonioidea</taxon>
        <taxon>Cheloniidae</taxon>
        <taxon>Chelonia</taxon>
    </lineage>
</organism>
<reference evidence="2" key="1">
    <citation type="journal article" date="2013" name="Nat. Genet.">
        <title>The draft genomes of soft-shell turtle and green sea turtle yield insights into the development and evolution of the turtle-specific body plan.</title>
        <authorList>
            <person name="Wang Z."/>
            <person name="Pascual-Anaya J."/>
            <person name="Zadissa A."/>
            <person name="Li W."/>
            <person name="Niimura Y."/>
            <person name="Huang Z."/>
            <person name="Li C."/>
            <person name="White S."/>
            <person name="Xiong Z."/>
            <person name="Fang D."/>
            <person name="Wang B."/>
            <person name="Ming Y."/>
            <person name="Chen Y."/>
            <person name="Zheng Y."/>
            <person name="Kuraku S."/>
            <person name="Pignatelli M."/>
            <person name="Herrero J."/>
            <person name="Beal K."/>
            <person name="Nozawa M."/>
            <person name="Li Q."/>
            <person name="Wang J."/>
            <person name="Zhang H."/>
            <person name="Yu L."/>
            <person name="Shigenobu S."/>
            <person name="Wang J."/>
            <person name="Liu J."/>
            <person name="Flicek P."/>
            <person name="Searle S."/>
            <person name="Wang J."/>
            <person name="Kuratani S."/>
            <person name="Yin Y."/>
            <person name="Aken B."/>
            <person name="Zhang G."/>
            <person name="Irie N."/>
        </authorList>
    </citation>
    <scope>NUCLEOTIDE SEQUENCE [LARGE SCALE GENOMIC DNA]</scope>
</reference>
<keyword evidence="2" id="KW-1185">Reference proteome</keyword>
<dbReference type="AlphaFoldDB" id="M7CCS4"/>